<dbReference type="InterPro" id="IPR038734">
    <property type="entry name" value="YhaN_AAA"/>
</dbReference>
<evidence type="ECO:0000259" key="3">
    <source>
        <dbReference type="Pfam" id="PF13514"/>
    </source>
</evidence>
<reference evidence="5" key="1">
    <citation type="submission" date="2018-12" db="EMBL/GenBank/DDBJ databases">
        <title>Complete genome sequencing of Jeotgalibaca sp. H21T32.</title>
        <authorList>
            <person name="Bae J.-W."/>
            <person name="Lee S.-Y."/>
        </authorList>
    </citation>
    <scope>NUCLEOTIDE SEQUENCE [LARGE SCALE GENOMIC DNA]</scope>
    <source>
        <strain evidence="5">H21T32</strain>
    </source>
</reference>
<dbReference type="RefSeq" id="WP_126110970.1">
    <property type="nucleotide sequence ID" value="NZ_CP034465.1"/>
</dbReference>
<dbReference type="OrthoDB" id="9764467at2"/>
<protein>
    <recommendedName>
        <fullName evidence="3">YhaN AAA domain-containing protein</fullName>
    </recommendedName>
</protein>
<dbReference type="EMBL" id="CP034465">
    <property type="protein sequence ID" value="AZP05010.1"/>
    <property type="molecule type" value="Genomic_DNA"/>
</dbReference>
<organism evidence="4 5">
    <name type="scientific">Jeotgalibaca ciconiae</name>
    <dbReference type="NCBI Taxonomy" id="2496265"/>
    <lineage>
        <taxon>Bacteria</taxon>
        <taxon>Bacillati</taxon>
        <taxon>Bacillota</taxon>
        <taxon>Bacilli</taxon>
        <taxon>Lactobacillales</taxon>
        <taxon>Carnobacteriaceae</taxon>
        <taxon>Jeotgalibaca</taxon>
    </lineage>
</organism>
<evidence type="ECO:0000256" key="2">
    <source>
        <dbReference type="SAM" id="Phobius"/>
    </source>
</evidence>
<evidence type="ECO:0000313" key="4">
    <source>
        <dbReference type="EMBL" id="AZP05010.1"/>
    </source>
</evidence>
<feature type="coiled-coil region" evidence="1">
    <location>
        <begin position="198"/>
        <end position="245"/>
    </location>
</feature>
<keyword evidence="2" id="KW-0812">Transmembrane</keyword>
<gene>
    <name evidence="4" type="ORF">EJN90_10390</name>
</gene>
<dbReference type="PANTHER" id="PTHR41259:SF1">
    <property type="entry name" value="DOUBLE-STRAND BREAK REPAIR RAD50 ATPASE, PUTATIVE-RELATED"/>
    <property type="match status" value="1"/>
</dbReference>
<feature type="coiled-coil region" evidence="1">
    <location>
        <begin position="723"/>
        <end position="750"/>
    </location>
</feature>
<sequence>MKIETIEIYGYGKWLQKKFSDLTNLQVFLGNNEAGKSTLSSFIQTMFFGFPSARKKDTNIYIPKQGEAYGGRIFLSGTRFGKVIIERMKDRHRGKAVITYENGHQEVVDHIASYLLGVDRQTYELLYVFKIDRLLDLAKVKKEDLNRYLLGVGTSGSERLLQLAEEYRKEAKKEFLPTGTKPPLNQKIKETENKWLQLQEAKKKNNEYENILVEAATIQTRISDLVEKQQQLERENNDVSEAIRLNDYYLEWLQLEKEIAAVDASHIPKDARKKWDWLQEKISEGIQKQTSLQEQIKNEHKKFEDYSHAQWYRNHQNEWNALQHDFSTVSTQMNQSLFLEEARKEDEAELIILKRTIGLRMDESIEPFTEEKEAEACLLLEKSHAVQQAMTDVSQNLRTVERKVDALESKISEMEKETVSEEEFRLWETKAKSSNQQSSTKNTKKMNFIIIPLVIFFVAITLITLFPAYRLASALAAGIAALSIVFLFYKQRKVQPADQADTFQMADYIQQATLRERLKELKAEEQQEQDILIQLLNKQEAHEMAWNEEQQRQQNWLIAENYPLSYSLDRVLSEKPAVKISQLEEKITATQQKQQDVEQTLNNWYEQSQFIRDHFGINHLDMKEFIEQFNELHQSVILEDSMSKNTEEKIAELQANLETVQSQLKEHHQKRQELLQNAKVETEAEFYQLLHAKDEQVNQKRRRSFLEEQLEGKKAIFEKYPDKEKAIKRLNSNQQKLADLQLEMKANQKEEVERNHDIRILEKGGTYSSLLQDYAIAETEMREMIVEWAKKVVAAEWLEETLRYGKDNRFPALLEDMSAYFHTLTKQNYSRIVFQKSGIKIQHQNGTVYEPFELSQGTIEQLYIAMRFAFIKNTADIANLPIIIDDGFVNFDGNRKEVMYQLMQELSSSVQIFFFTFDESVKEIVHEEQINMLN</sequence>
<dbReference type="PANTHER" id="PTHR41259">
    <property type="entry name" value="DOUBLE-STRAND BREAK REPAIR RAD50 ATPASE, PUTATIVE-RELATED"/>
    <property type="match status" value="1"/>
</dbReference>
<feature type="coiled-coil region" evidence="1">
    <location>
        <begin position="643"/>
        <end position="685"/>
    </location>
</feature>
<dbReference type="AlphaFoldDB" id="A0A3Q9BLE6"/>
<keyword evidence="1" id="KW-0175">Coiled coil</keyword>
<feature type="coiled-coil region" evidence="1">
    <location>
        <begin position="511"/>
        <end position="538"/>
    </location>
</feature>
<keyword evidence="5" id="KW-1185">Reference proteome</keyword>
<feature type="domain" description="YhaN AAA" evidence="3">
    <location>
        <begin position="1"/>
        <end position="206"/>
    </location>
</feature>
<feature type="coiled-coil region" evidence="1">
    <location>
        <begin position="390"/>
        <end position="417"/>
    </location>
</feature>
<dbReference type="Proteomes" id="UP000273326">
    <property type="component" value="Chromosome"/>
</dbReference>
<feature type="transmembrane region" description="Helical" evidence="2">
    <location>
        <begin position="471"/>
        <end position="489"/>
    </location>
</feature>
<dbReference type="Pfam" id="PF13514">
    <property type="entry name" value="AAA_27"/>
    <property type="match status" value="1"/>
</dbReference>
<evidence type="ECO:0000256" key="1">
    <source>
        <dbReference type="SAM" id="Coils"/>
    </source>
</evidence>
<keyword evidence="2" id="KW-1133">Transmembrane helix</keyword>
<dbReference type="KEGG" id="jeh:EJN90_10390"/>
<name>A0A3Q9BLE6_9LACT</name>
<keyword evidence="2" id="KW-0472">Membrane</keyword>
<feature type="transmembrane region" description="Helical" evidence="2">
    <location>
        <begin position="446"/>
        <end position="465"/>
    </location>
</feature>
<proteinExistence type="predicted"/>
<dbReference type="Gene3D" id="3.40.50.300">
    <property type="entry name" value="P-loop containing nucleotide triphosphate hydrolases"/>
    <property type="match status" value="2"/>
</dbReference>
<evidence type="ECO:0000313" key="5">
    <source>
        <dbReference type="Proteomes" id="UP000273326"/>
    </source>
</evidence>
<dbReference type="SUPFAM" id="SSF52540">
    <property type="entry name" value="P-loop containing nucleoside triphosphate hydrolases"/>
    <property type="match status" value="1"/>
</dbReference>
<accession>A0A3Q9BLE6</accession>
<dbReference type="InterPro" id="IPR027417">
    <property type="entry name" value="P-loop_NTPase"/>
</dbReference>